<dbReference type="RefSeq" id="WP_099645705.1">
    <property type="nucleotide sequence ID" value="NZ_KZ319289.1"/>
</dbReference>
<keyword evidence="2" id="KW-1185">Reference proteome</keyword>
<dbReference type="EMBL" id="NQXA01000003">
    <property type="protein sequence ID" value="PHQ29863.1"/>
    <property type="molecule type" value="Genomic_DNA"/>
</dbReference>
<dbReference type="Proteomes" id="UP000229433">
    <property type="component" value="Unassembled WGS sequence"/>
</dbReference>
<protein>
    <recommendedName>
        <fullName evidence="3">Type I restriction enzyme R protein N-terminal domain-containing protein</fullName>
    </recommendedName>
</protein>
<dbReference type="AlphaFoldDB" id="A0A2G1VSU8"/>
<proteinExistence type="predicted"/>
<accession>A0A2G1VSU8</accession>
<comment type="caution">
    <text evidence="1">The sequence shown here is derived from an EMBL/GenBank/DDBJ whole genome shotgun (WGS) entry which is preliminary data.</text>
</comment>
<sequence length="347" mass="40354">MIIENKKIWQQACGDTDRNYSRICLKWDVILNGPGYAGKYPECNEILKNHGWKSKKRTDLWRFAEQMENGDLVVLRLGTNTVLGVGQIIGDYEWLECFGDVDGWDLQHVRRVNWLWNGINTPKYFNTYALKQGDTTQEMTSDVVKDWLRELNIPEEQYDKQLTELPKEGRSIDQNEIAEYLFEQGTSSNSIENLTKEFDELRRIAKWYVGKATPSEFETVSYLVVPILRALGWTPQKMAIEWHKVDLALFDQLPRKDDNLSVVVEAKKKGNSCLSAKSQAQGYAQGKENCKRLIVTDGLRYGTYIKSENEYKLKAYFNLTDLRESYPIYDCLGIKEALRIMTPEWRQ</sequence>
<dbReference type="OrthoDB" id="9781481at2"/>
<reference evidence="1 2" key="1">
    <citation type="submission" date="2017-08" db="EMBL/GenBank/DDBJ databases">
        <title>The whole genome shortgun sequences of strain Leeuwenhoekiella nanhaiensis G18 from the South China Sea.</title>
        <authorList>
            <person name="Liu Q."/>
        </authorList>
    </citation>
    <scope>NUCLEOTIDE SEQUENCE [LARGE SCALE GENOMIC DNA]</scope>
    <source>
        <strain evidence="1 2">G18</strain>
    </source>
</reference>
<name>A0A2G1VSU8_9FLAO</name>
<evidence type="ECO:0008006" key="3">
    <source>
        <dbReference type="Google" id="ProtNLM"/>
    </source>
</evidence>
<evidence type="ECO:0000313" key="1">
    <source>
        <dbReference type="EMBL" id="PHQ29863.1"/>
    </source>
</evidence>
<evidence type="ECO:0000313" key="2">
    <source>
        <dbReference type="Proteomes" id="UP000229433"/>
    </source>
</evidence>
<organism evidence="1 2">
    <name type="scientific">Leeuwenhoekiella nanhaiensis</name>
    <dbReference type="NCBI Taxonomy" id="1655491"/>
    <lineage>
        <taxon>Bacteria</taxon>
        <taxon>Pseudomonadati</taxon>
        <taxon>Bacteroidota</taxon>
        <taxon>Flavobacteriia</taxon>
        <taxon>Flavobacteriales</taxon>
        <taxon>Flavobacteriaceae</taxon>
        <taxon>Leeuwenhoekiella</taxon>
    </lineage>
</organism>
<gene>
    <name evidence="1" type="ORF">CJ305_07795</name>
</gene>